<proteinExistence type="predicted"/>
<sequence>MTIYYVGEFVDKAYPKAFSSQNIQSGFRVSGAENERLISTVDSGKHLTPDQLRPLPKAPARKSGRGSRKPGRFLTDTPKKQENEETLSVKRKLTVNSSDDEELVSDSYSLEDIEWEKNETENEELNDKLEVGDFILVKLPTKKWLNILNAHNSVNVIVMRYIVDHASSVARLLKVVMVYSENQKLSVRVHVKFSFTKLAHKAICIFLDYKIVYIYNQKSLCFLLKVVFSEFQPNIEGALTENAENIRAVQAGVEPVR</sequence>
<evidence type="ECO:0000313" key="2">
    <source>
        <dbReference type="EMBL" id="KAJ8980622.1"/>
    </source>
</evidence>
<organism evidence="2 3">
    <name type="scientific">Molorchus minor</name>
    <dbReference type="NCBI Taxonomy" id="1323400"/>
    <lineage>
        <taxon>Eukaryota</taxon>
        <taxon>Metazoa</taxon>
        <taxon>Ecdysozoa</taxon>
        <taxon>Arthropoda</taxon>
        <taxon>Hexapoda</taxon>
        <taxon>Insecta</taxon>
        <taxon>Pterygota</taxon>
        <taxon>Neoptera</taxon>
        <taxon>Endopterygota</taxon>
        <taxon>Coleoptera</taxon>
        <taxon>Polyphaga</taxon>
        <taxon>Cucujiformia</taxon>
        <taxon>Chrysomeloidea</taxon>
        <taxon>Cerambycidae</taxon>
        <taxon>Lamiinae</taxon>
        <taxon>Monochamini</taxon>
        <taxon>Molorchus</taxon>
    </lineage>
</organism>
<evidence type="ECO:0000313" key="3">
    <source>
        <dbReference type="Proteomes" id="UP001162164"/>
    </source>
</evidence>
<dbReference type="Proteomes" id="UP001162164">
    <property type="component" value="Unassembled WGS sequence"/>
</dbReference>
<dbReference type="EMBL" id="JAPWTJ010000248">
    <property type="protein sequence ID" value="KAJ8980622.1"/>
    <property type="molecule type" value="Genomic_DNA"/>
</dbReference>
<name>A0ABQ9JRT7_9CUCU</name>
<gene>
    <name evidence="2" type="ORF">NQ317_011698</name>
</gene>
<reference evidence="2" key="1">
    <citation type="journal article" date="2023" name="Insect Mol. Biol.">
        <title>Genome sequencing provides insights into the evolution of gene families encoding plant cell wall-degrading enzymes in longhorned beetles.</title>
        <authorList>
            <person name="Shin N.R."/>
            <person name="Okamura Y."/>
            <person name="Kirsch R."/>
            <person name="Pauchet Y."/>
        </authorList>
    </citation>
    <scope>NUCLEOTIDE SEQUENCE</scope>
    <source>
        <strain evidence="2">MMC_N1</strain>
    </source>
</reference>
<keyword evidence="3" id="KW-1185">Reference proteome</keyword>
<protein>
    <submittedName>
        <fullName evidence="2">Uncharacterized protein</fullName>
    </submittedName>
</protein>
<evidence type="ECO:0000256" key="1">
    <source>
        <dbReference type="SAM" id="MobiDB-lite"/>
    </source>
</evidence>
<feature type="compositionally biased region" description="Basic residues" evidence="1">
    <location>
        <begin position="59"/>
        <end position="71"/>
    </location>
</feature>
<feature type="region of interest" description="Disordered" evidence="1">
    <location>
        <begin position="41"/>
        <end position="87"/>
    </location>
</feature>
<comment type="caution">
    <text evidence="2">The sequence shown here is derived from an EMBL/GenBank/DDBJ whole genome shotgun (WGS) entry which is preliminary data.</text>
</comment>
<accession>A0ABQ9JRT7</accession>